<evidence type="ECO:0000313" key="2">
    <source>
        <dbReference type="EMBL" id="KAJ6261237.1"/>
    </source>
</evidence>
<sequence>MQLEDVYSFVADAECMACLASQLVASIIDKANTLFTRREAPGENVEDDLSNQAYHSEAISRPQNTLAR</sequence>
<gene>
    <name evidence="2" type="ORF">Dda_3905</name>
</gene>
<feature type="region of interest" description="Disordered" evidence="1">
    <location>
        <begin position="39"/>
        <end position="68"/>
    </location>
</feature>
<name>A0AAD6J392_DREDA</name>
<dbReference type="Proteomes" id="UP001221413">
    <property type="component" value="Unassembled WGS sequence"/>
</dbReference>
<reference evidence="2" key="1">
    <citation type="submission" date="2023-01" db="EMBL/GenBank/DDBJ databases">
        <title>The chitinases involved in constricting ring structure development in the nematode-trapping fungus Drechslerella dactyloides.</title>
        <authorList>
            <person name="Wang R."/>
            <person name="Zhang L."/>
            <person name="Tang P."/>
            <person name="Li S."/>
            <person name="Liang L."/>
        </authorList>
    </citation>
    <scope>NUCLEOTIDE SEQUENCE</scope>
    <source>
        <strain evidence="2">YMF1.00031</strain>
    </source>
</reference>
<accession>A0AAD6J392</accession>
<organism evidence="2 3">
    <name type="scientific">Drechslerella dactyloides</name>
    <name type="common">Nematode-trapping fungus</name>
    <name type="synonym">Arthrobotrys dactyloides</name>
    <dbReference type="NCBI Taxonomy" id="74499"/>
    <lineage>
        <taxon>Eukaryota</taxon>
        <taxon>Fungi</taxon>
        <taxon>Dikarya</taxon>
        <taxon>Ascomycota</taxon>
        <taxon>Pezizomycotina</taxon>
        <taxon>Orbiliomycetes</taxon>
        <taxon>Orbiliales</taxon>
        <taxon>Orbiliaceae</taxon>
        <taxon>Drechslerella</taxon>
    </lineage>
</organism>
<protein>
    <submittedName>
        <fullName evidence="2">Uncharacterized protein</fullName>
    </submittedName>
</protein>
<dbReference type="EMBL" id="JAQGDS010000004">
    <property type="protein sequence ID" value="KAJ6261237.1"/>
    <property type="molecule type" value="Genomic_DNA"/>
</dbReference>
<comment type="caution">
    <text evidence="2">The sequence shown here is derived from an EMBL/GenBank/DDBJ whole genome shotgun (WGS) entry which is preliminary data.</text>
</comment>
<dbReference type="AlphaFoldDB" id="A0AAD6J392"/>
<proteinExistence type="predicted"/>
<evidence type="ECO:0000256" key="1">
    <source>
        <dbReference type="SAM" id="MobiDB-lite"/>
    </source>
</evidence>
<evidence type="ECO:0000313" key="3">
    <source>
        <dbReference type="Proteomes" id="UP001221413"/>
    </source>
</evidence>
<keyword evidence="3" id="KW-1185">Reference proteome</keyword>